<protein>
    <recommendedName>
        <fullName evidence="7 9">Uroporphyrinogen-III synthase</fullName>
        <ecNumber evidence="3 9">4.2.1.75</ecNumber>
    </recommendedName>
</protein>
<evidence type="ECO:0000256" key="1">
    <source>
        <dbReference type="ARBA" id="ARBA00004772"/>
    </source>
</evidence>
<dbReference type="InterPro" id="IPR003754">
    <property type="entry name" value="4pyrrol_synth_uPrphyn_synth"/>
</dbReference>
<dbReference type="SUPFAM" id="SSF69618">
    <property type="entry name" value="HemD-like"/>
    <property type="match status" value="1"/>
</dbReference>
<dbReference type="InterPro" id="IPR039793">
    <property type="entry name" value="UROS/Hem4"/>
</dbReference>
<organism evidence="11 12">
    <name type="scientific">Halovibrio salipaludis</name>
    <dbReference type="NCBI Taxonomy" id="2032626"/>
    <lineage>
        <taxon>Bacteria</taxon>
        <taxon>Pseudomonadati</taxon>
        <taxon>Pseudomonadota</taxon>
        <taxon>Gammaproteobacteria</taxon>
        <taxon>Oceanospirillales</taxon>
        <taxon>Halomonadaceae</taxon>
        <taxon>Halovibrio</taxon>
    </lineage>
</organism>
<dbReference type="Proteomes" id="UP000218896">
    <property type="component" value="Unassembled WGS sequence"/>
</dbReference>
<dbReference type="Pfam" id="PF02602">
    <property type="entry name" value="HEM4"/>
    <property type="match status" value="1"/>
</dbReference>
<sequence>MVTSPNNAPLAGRRILVSRPEPRAEETRRALEQAGARSRALPLIAIQPRTLDGRERSLIQELDNFRKIIAVSPNAARLLLEQADDWWPQWPVGLEWWGPGDGTARVFRDAGLPGQAPPSGHDSEALLSCPAFQPEAVAGEKVLIARGDRGRELLRNTLADRGARVEVLPLYERTPIDWPEATLRENLTTFDPDTVLALSGETLKRLLEVGQNADSKLRERCLVVPVERVAQQARDAGFRDVRVAPAMSPDGLIDACRASPSNAE</sequence>
<comment type="caution">
    <text evidence="11">The sequence shown here is derived from an EMBL/GenBank/DDBJ whole genome shotgun (WGS) entry which is preliminary data.</text>
</comment>
<evidence type="ECO:0000313" key="11">
    <source>
        <dbReference type="EMBL" id="PAU82254.1"/>
    </source>
</evidence>
<dbReference type="AlphaFoldDB" id="A0A2A2FBZ7"/>
<dbReference type="PANTHER" id="PTHR38042:SF1">
    <property type="entry name" value="UROPORPHYRINOGEN-III SYNTHASE, CHLOROPLASTIC"/>
    <property type="match status" value="1"/>
</dbReference>
<comment type="catalytic activity">
    <reaction evidence="8 9">
        <text>hydroxymethylbilane = uroporphyrinogen III + H2O</text>
        <dbReference type="Rhea" id="RHEA:18965"/>
        <dbReference type="ChEBI" id="CHEBI:15377"/>
        <dbReference type="ChEBI" id="CHEBI:57308"/>
        <dbReference type="ChEBI" id="CHEBI:57845"/>
        <dbReference type="EC" id="4.2.1.75"/>
    </reaction>
</comment>
<keyword evidence="5 9" id="KW-0627">Porphyrin biosynthesis</keyword>
<accession>A0A2A2FBZ7</accession>
<dbReference type="RefSeq" id="WP_095616348.1">
    <property type="nucleotide sequence ID" value="NZ_NSKD01000001.1"/>
</dbReference>
<dbReference type="EC" id="4.2.1.75" evidence="3 9"/>
<gene>
    <name evidence="11" type="ORF">CK501_03670</name>
</gene>
<dbReference type="UniPathway" id="UPA00251">
    <property type="reaction ID" value="UER00320"/>
</dbReference>
<dbReference type="CDD" id="cd06578">
    <property type="entry name" value="HemD"/>
    <property type="match status" value="1"/>
</dbReference>
<keyword evidence="12" id="KW-1185">Reference proteome</keyword>
<keyword evidence="4 9" id="KW-0456">Lyase</keyword>
<dbReference type="OrthoDB" id="9787650at2"/>
<evidence type="ECO:0000256" key="4">
    <source>
        <dbReference type="ARBA" id="ARBA00023239"/>
    </source>
</evidence>
<reference evidence="11 12" key="1">
    <citation type="submission" date="2017-08" db="EMBL/GenBank/DDBJ databases">
        <title>Halovibrio sewagensis sp. nov., isolated from wastewater of high salinity.</title>
        <authorList>
            <person name="Dong X."/>
            <person name="Zhang G."/>
        </authorList>
    </citation>
    <scope>NUCLEOTIDE SEQUENCE [LARGE SCALE GENOMIC DNA]</scope>
    <source>
        <strain evidence="11 12">YL5-2</strain>
    </source>
</reference>
<name>A0A2A2FBZ7_9GAMM</name>
<evidence type="ECO:0000256" key="9">
    <source>
        <dbReference type="RuleBase" id="RU366031"/>
    </source>
</evidence>
<evidence type="ECO:0000256" key="3">
    <source>
        <dbReference type="ARBA" id="ARBA00013109"/>
    </source>
</evidence>
<comment type="similarity">
    <text evidence="2 9">Belongs to the uroporphyrinogen-III synthase family.</text>
</comment>
<dbReference type="InterPro" id="IPR036108">
    <property type="entry name" value="4pyrrol_syn_uPrphyn_synt_sf"/>
</dbReference>
<dbReference type="GO" id="GO:0006780">
    <property type="term" value="P:uroporphyrinogen III biosynthetic process"/>
    <property type="evidence" value="ECO:0007669"/>
    <property type="project" value="UniProtKB-UniRule"/>
</dbReference>
<evidence type="ECO:0000313" key="12">
    <source>
        <dbReference type="Proteomes" id="UP000218896"/>
    </source>
</evidence>
<comment type="pathway">
    <text evidence="1 9">Porphyrin-containing compound metabolism; protoporphyrin-IX biosynthesis; coproporphyrinogen-III from 5-aminolevulinate: step 3/4.</text>
</comment>
<evidence type="ECO:0000256" key="6">
    <source>
        <dbReference type="ARBA" id="ARBA00037589"/>
    </source>
</evidence>
<evidence type="ECO:0000256" key="8">
    <source>
        <dbReference type="ARBA" id="ARBA00048617"/>
    </source>
</evidence>
<evidence type="ECO:0000256" key="5">
    <source>
        <dbReference type="ARBA" id="ARBA00023244"/>
    </source>
</evidence>
<feature type="domain" description="Tetrapyrrole biosynthesis uroporphyrinogen III synthase" evidence="10">
    <location>
        <begin position="26"/>
        <end position="253"/>
    </location>
</feature>
<comment type="function">
    <text evidence="6 9">Catalyzes cyclization of the linear tetrapyrrole, hydroxymethylbilane, to the macrocyclic uroporphyrinogen III.</text>
</comment>
<dbReference type="PANTHER" id="PTHR38042">
    <property type="entry name" value="UROPORPHYRINOGEN-III SYNTHASE, CHLOROPLASTIC"/>
    <property type="match status" value="1"/>
</dbReference>
<evidence type="ECO:0000259" key="10">
    <source>
        <dbReference type="Pfam" id="PF02602"/>
    </source>
</evidence>
<dbReference type="EMBL" id="NSKD01000001">
    <property type="protein sequence ID" value="PAU82254.1"/>
    <property type="molecule type" value="Genomic_DNA"/>
</dbReference>
<dbReference type="GO" id="GO:0004852">
    <property type="term" value="F:uroporphyrinogen-III synthase activity"/>
    <property type="evidence" value="ECO:0007669"/>
    <property type="project" value="UniProtKB-UniRule"/>
</dbReference>
<dbReference type="Gene3D" id="3.40.50.10090">
    <property type="match status" value="2"/>
</dbReference>
<dbReference type="GO" id="GO:0006782">
    <property type="term" value="P:protoporphyrinogen IX biosynthetic process"/>
    <property type="evidence" value="ECO:0007669"/>
    <property type="project" value="UniProtKB-UniRule"/>
</dbReference>
<proteinExistence type="inferred from homology"/>
<evidence type="ECO:0000256" key="7">
    <source>
        <dbReference type="ARBA" id="ARBA00040167"/>
    </source>
</evidence>
<evidence type="ECO:0000256" key="2">
    <source>
        <dbReference type="ARBA" id="ARBA00008133"/>
    </source>
</evidence>